<dbReference type="FunFam" id="3.30.559.10:FF:000008">
    <property type="entry name" value="Tryptamine hydroxycinnamoyl transferase"/>
    <property type="match status" value="1"/>
</dbReference>
<dbReference type="Proteomes" id="UP001370490">
    <property type="component" value="Unassembled WGS sequence"/>
</dbReference>
<dbReference type="EMBL" id="JBAMMX010000027">
    <property type="protein sequence ID" value="KAK6912946.1"/>
    <property type="molecule type" value="Genomic_DNA"/>
</dbReference>
<evidence type="ECO:0008006" key="6">
    <source>
        <dbReference type="Google" id="ProtNLM"/>
    </source>
</evidence>
<evidence type="ECO:0000313" key="5">
    <source>
        <dbReference type="Proteomes" id="UP001370490"/>
    </source>
</evidence>
<evidence type="ECO:0000256" key="3">
    <source>
        <dbReference type="ARBA" id="ARBA00023315"/>
    </source>
</evidence>
<dbReference type="InterPro" id="IPR050317">
    <property type="entry name" value="Plant_Fungal_Acyltransferase"/>
</dbReference>
<keyword evidence="3" id="KW-0012">Acyltransferase</keyword>
<evidence type="ECO:0000256" key="2">
    <source>
        <dbReference type="ARBA" id="ARBA00022679"/>
    </source>
</evidence>
<gene>
    <name evidence="4" type="ORF">RJ641_022547</name>
</gene>
<organism evidence="4 5">
    <name type="scientific">Dillenia turbinata</name>
    <dbReference type="NCBI Taxonomy" id="194707"/>
    <lineage>
        <taxon>Eukaryota</taxon>
        <taxon>Viridiplantae</taxon>
        <taxon>Streptophyta</taxon>
        <taxon>Embryophyta</taxon>
        <taxon>Tracheophyta</taxon>
        <taxon>Spermatophyta</taxon>
        <taxon>Magnoliopsida</taxon>
        <taxon>eudicotyledons</taxon>
        <taxon>Gunneridae</taxon>
        <taxon>Pentapetalae</taxon>
        <taxon>Dilleniales</taxon>
        <taxon>Dilleniaceae</taxon>
        <taxon>Dillenia</taxon>
    </lineage>
</organism>
<dbReference type="FunFam" id="3.30.559.10:FF:000015">
    <property type="entry name" value="Spermidine hydroxycinnamoyl transferase"/>
    <property type="match status" value="1"/>
</dbReference>
<reference evidence="4 5" key="1">
    <citation type="submission" date="2023-12" db="EMBL/GenBank/DDBJ databases">
        <title>A high-quality genome assembly for Dillenia turbinata (Dilleniales).</title>
        <authorList>
            <person name="Chanderbali A."/>
        </authorList>
    </citation>
    <scope>NUCLEOTIDE SEQUENCE [LARGE SCALE GENOMIC DNA]</scope>
    <source>
        <strain evidence="4">LSX21</strain>
        <tissue evidence="4">Leaf</tissue>
    </source>
</reference>
<dbReference type="Pfam" id="PF02458">
    <property type="entry name" value="Transferase"/>
    <property type="match status" value="1"/>
</dbReference>
<dbReference type="PANTHER" id="PTHR31642">
    <property type="entry name" value="TRICHOTHECENE 3-O-ACETYLTRANSFERASE"/>
    <property type="match status" value="1"/>
</dbReference>
<proteinExistence type="inferred from homology"/>
<evidence type="ECO:0000256" key="1">
    <source>
        <dbReference type="ARBA" id="ARBA00009861"/>
    </source>
</evidence>
<dbReference type="GO" id="GO:0016747">
    <property type="term" value="F:acyltransferase activity, transferring groups other than amino-acyl groups"/>
    <property type="evidence" value="ECO:0007669"/>
    <property type="project" value="TreeGrafter"/>
</dbReference>
<accession>A0AAN8YU05</accession>
<comment type="similarity">
    <text evidence="1">Belongs to the plant acyltransferase family.</text>
</comment>
<sequence>MENCNGTASELIVKQGEPTLVVPAEETQKGLYFLSNLDQNIAVIVRTIYCFRSDKEGNERAGKVLREALEKVLIHYHPLAGRLTISAEGKLIVDCNGEGAIFVEAEANCTLDEIGDTAKPDPVTLGKLVYDVPGARNILEMPPLVAQVTKFKCGGFVLGLGMNHCMFDGLGAMEFVNSWGETARGLPITVKPFLDRSILKARNPPKIRYPHREFAEIEDTSNTKELYKEEMQYRSFCFEPDMLQNLKKKALEDGVLEKCSVFEALSAFVWRARTKALSLQPEQQTKLLFAVDGRAKFNPPLPTGYFGNGIVLTNSLCQAGELQGKPLSFAVGLVQKAIKIVTDDYMRSAIDYFEVTRAGPSLACTLLITTWSRLSFHTTDFGWGEPVLSGPVALPEKEVILFLSHGKERSINVLLGLPGSAMTIFQELMQI</sequence>
<evidence type="ECO:0000313" key="4">
    <source>
        <dbReference type="EMBL" id="KAK6912946.1"/>
    </source>
</evidence>
<dbReference type="PANTHER" id="PTHR31642:SF310">
    <property type="entry name" value="FATTY ALCOHOL:CAFFEOYL-COA ACYLTRANSFERASE"/>
    <property type="match status" value="1"/>
</dbReference>
<dbReference type="InterPro" id="IPR023213">
    <property type="entry name" value="CAT-like_dom_sf"/>
</dbReference>
<keyword evidence="2" id="KW-0808">Transferase</keyword>
<keyword evidence="5" id="KW-1185">Reference proteome</keyword>
<dbReference type="Gene3D" id="3.30.559.10">
    <property type="entry name" value="Chloramphenicol acetyltransferase-like domain"/>
    <property type="match status" value="2"/>
</dbReference>
<dbReference type="AlphaFoldDB" id="A0AAN8YU05"/>
<name>A0AAN8YU05_9MAGN</name>
<comment type="caution">
    <text evidence="4">The sequence shown here is derived from an EMBL/GenBank/DDBJ whole genome shotgun (WGS) entry which is preliminary data.</text>
</comment>
<protein>
    <recommendedName>
        <fullName evidence="6">Omega-hydroxypalmitate O-feruloyl transferase</fullName>
    </recommendedName>
</protein>